<evidence type="ECO:0000313" key="2">
    <source>
        <dbReference type="Proteomes" id="UP000236569"/>
    </source>
</evidence>
<accession>A0A2I9DL75</accession>
<sequence length="78" mass="8928">MKTAISLDDQTFAEAEALAQKLRLTRSELYRAALREFLARHRGEDVTAALDRVYGAGAEQDDDLRREAARRTFEANEW</sequence>
<keyword evidence="2" id="KW-1185">Reference proteome</keyword>
<evidence type="ECO:0008006" key="3">
    <source>
        <dbReference type="Google" id="ProtNLM"/>
    </source>
</evidence>
<dbReference type="Gene3D" id="1.10.1220.10">
    <property type="entry name" value="Met repressor-like"/>
    <property type="match status" value="1"/>
</dbReference>
<protein>
    <recommendedName>
        <fullName evidence="3">Ribbon-helix-helix protein CopG domain-containing protein</fullName>
    </recommendedName>
</protein>
<proteinExistence type="predicted"/>
<dbReference type="InterPro" id="IPR019239">
    <property type="entry name" value="VapB_antitoxin"/>
</dbReference>
<dbReference type="Pfam" id="PF09957">
    <property type="entry name" value="VapB_antitoxin"/>
    <property type="match status" value="1"/>
</dbReference>
<dbReference type="InterPro" id="IPR013321">
    <property type="entry name" value="Arc_rbn_hlx_hlx"/>
</dbReference>
<dbReference type="OrthoDB" id="74201at2"/>
<organism evidence="1 2">
    <name type="scientific">Deinococcus aerius</name>
    <dbReference type="NCBI Taxonomy" id="200253"/>
    <lineage>
        <taxon>Bacteria</taxon>
        <taxon>Thermotogati</taxon>
        <taxon>Deinococcota</taxon>
        <taxon>Deinococci</taxon>
        <taxon>Deinococcales</taxon>
        <taxon>Deinococcaceae</taxon>
        <taxon>Deinococcus</taxon>
    </lineage>
</organism>
<dbReference type="GO" id="GO:0006355">
    <property type="term" value="P:regulation of DNA-templated transcription"/>
    <property type="evidence" value="ECO:0007669"/>
    <property type="project" value="InterPro"/>
</dbReference>
<dbReference type="AlphaFoldDB" id="A0A2I9DL75"/>
<dbReference type="RefSeq" id="WP_103130552.1">
    <property type="nucleotide sequence ID" value="NZ_BFAG01000013.1"/>
</dbReference>
<dbReference type="Proteomes" id="UP000236569">
    <property type="component" value="Unassembled WGS sequence"/>
</dbReference>
<dbReference type="EMBL" id="BFAG01000013">
    <property type="protein sequence ID" value="GBF07218.1"/>
    <property type="molecule type" value="Genomic_DNA"/>
</dbReference>
<evidence type="ECO:0000313" key="1">
    <source>
        <dbReference type="EMBL" id="GBF07218.1"/>
    </source>
</evidence>
<comment type="caution">
    <text evidence="1">The sequence shown here is derived from an EMBL/GenBank/DDBJ whole genome shotgun (WGS) entry which is preliminary data.</text>
</comment>
<reference evidence="2" key="1">
    <citation type="submission" date="2018-01" db="EMBL/GenBank/DDBJ databases">
        <title>Draft Genome Sequence of the Radioresistant Bacterium Deinococcus aerius TR0125, Isolated from the Higher Atmosphere above Japan.</title>
        <authorList>
            <person name="Satoh K."/>
            <person name="Arai H."/>
            <person name="Sanzen T."/>
            <person name="Kawaguchi Y."/>
            <person name="Hayashi H."/>
            <person name="Yokobori S."/>
            <person name="Yamagishi A."/>
            <person name="Oono Y."/>
            <person name="Narumi I."/>
        </authorList>
    </citation>
    <scope>NUCLEOTIDE SEQUENCE [LARGE SCALE GENOMIC DNA]</scope>
    <source>
        <strain evidence="2">TR0125</strain>
    </source>
</reference>
<gene>
    <name evidence="1" type="ORF">DAERI_130048</name>
</gene>
<name>A0A2I9DL75_9DEIO</name>